<sequence>MVVEIRDCVFRSVTWLVCMQRRPCLRMLLVDLALRQSSVSAGIYVCLLGRKLGVVCLSRSHLNSSSSLPPVPFFFIRTLCKGKCGVPSRVLSGCNNAARAIRAVTLDWVDFGSVGGGRVQRRRKKFGSRQLALPPWRRPSVLAHSSGLSPEGSPLCLRSPRSVGEGDQARCEHIDLVATPHPLLFDVTRWESR</sequence>
<proteinExistence type="predicted"/>
<dbReference type="EMBL" id="JABSTU010000008">
    <property type="protein sequence ID" value="KAH8024554.1"/>
    <property type="molecule type" value="Genomic_DNA"/>
</dbReference>
<reference evidence="1" key="1">
    <citation type="journal article" date="2020" name="Cell">
        <title>Large-Scale Comparative Analyses of Tick Genomes Elucidate Their Genetic Diversity and Vector Capacities.</title>
        <authorList>
            <consortium name="Tick Genome and Microbiome Consortium (TIGMIC)"/>
            <person name="Jia N."/>
            <person name="Wang J."/>
            <person name="Shi W."/>
            <person name="Du L."/>
            <person name="Sun Y."/>
            <person name="Zhan W."/>
            <person name="Jiang J.F."/>
            <person name="Wang Q."/>
            <person name="Zhang B."/>
            <person name="Ji P."/>
            <person name="Bell-Sakyi L."/>
            <person name="Cui X.M."/>
            <person name="Yuan T.T."/>
            <person name="Jiang B.G."/>
            <person name="Yang W.F."/>
            <person name="Lam T.T."/>
            <person name="Chang Q.C."/>
            <person name="Ding S.J."/>
            <person name="Wang X.J."/>
            <person name="Zhu J.G."/>
            <person name="Ruan X.D."/>
            <person name="Zhao L."/>
            <person name="Wei J.T."/>
            <person name="Ye R.Z."/>
            <person name="Que T.C."/>
            <person name="Du C.H."/>
            <person name="Zhou Y.H."/>
            <person name="Cheng J.X."/>
            <person name="Dai P.F."/>
            <person name="Guo W.B."/>
            <person name="Han X.H."/>
            <person name="Huang E.J."/>
            <person name="Li L.F."/>
            <person name="Wei W."/>
            <person name="Gao Y.C."/>
            <person name="Liu J.Z."/>
            <person name="Shao H.Z."/>
            <person name="Wang X."/>
            <person name="Wang C.C."/>
            <person name="Yang T.C."/>
            <person name="Huo Q.B."/>
            <person name="Li W."/>
            <person name="Chen H.Y."/>
            <person name="Chen S.E."/>
            <person name="Zhou L.G."/>
            <person name="Ni X.B."/>
            <person name="Tian J.H."/>
            <person name="Sheng Y."/>
            <person name="Liu T."/>
            <person name="Pan Y.S."/>
            <person name="Xia L.Y."/>
            <person name="Li J."/>
            <person name="Zhao F."/>
            <person name="Cao W.C."/>
        </authorList>
    </citation>
    <scope>NUCLEOTIDE SEQUENCE</scope>
    <source>
        <strain evidence="1">Rmic-2018</strain>
    </source>
</reference>
<accession>A0A9J6DRS1</accession>
<name>A0A9J6DRS1_RHIMP</name>
<evidence type="ECO:0000313" key="1">
    <source>
        <dbReference type="EMBL" id="KAH8024554.1"/>
    </source>
</evidence>
<organism evidence="1 2">
    <name type="scientific">Rhipicephalus microplus</name>
    <name type="common">Cattle tick</name>
    <name type="synonym">Boophilus microplus</name>
    <dbReference type="NCBI Taxonomy" id="6941"/>
    <lineage>
        <taxon>Eukaryota</taxon>
        <taxon>Metazoa</taxon>
        <taxon>Ecdysozoa</taxon>
        <taxon>Arthropoda</taxon>
        <taxon>Chelicerata</taxon>
        <taxon>Arachnida</taxon>
        <taxon>Acari</taxon>
        <taxon>Parasitiformes</taxon>
        <taxon>Ixodida</taxon>
        <taxon>Ixodoidea</taxon>
        <taxon>Ixodidae</taxon>
        <taxon>Rhipicephalinae</taxon>
        <taxon>Rhipicephalus</taxon>
        <taxon>Boophilus</taxon>
    </lineage>
</organism>
<protein>
    <submittedName>
        <fullName evidence="1">Uncharacterized protein</fullName>
    </submittedName>
</protein>
<reference evidence="1" key="2">
    <citation type="submission" date="2021-09" db="EMBL/GenBank/DDBJ databases">
        <authorList>
            <person name="Jia N."/>
            <person name="Wang J."/>
            <person name="Shi W."/>
            <person name="Du L."/>
            <person name="Sun Y."/>
            <person name="Zhan W."/>
            <person name="Jiang J."/>
            <person name="Wang Q."/>
            <person name="Zhang B."/>
            <person name="Ji P."/>
            <person name="Sakyi L.B."/>
            <person name="Cui X."/>
            <person name="Yuan T."/>
            <person name="Jiang B."/>
            <person name="Yang W."/>
            <person name="Lam T.T.-Y."/>
            <person name="Chang Q."/>
            <person name="Ding S."/>
            <person name="Wang X."/>
            <person name="Zhu J."/>
            <person name="Ruan X."/>
            <person name="Zhao L."/>
            <person name="Wei J."/>
            <person name="Que T."/>
            <person name="Du C."/>
            <person name="Cheng J."/>
            <person name="Dai P."/>
            <person name="Han X."/>
            <person name="Huang E."/>
            <person name="Gao Y."/>
            <person name="Liu J."/>
            <person name="Shao H."/>
            <person name="Ye R."/>
            <person name="Li L."/>
            <person name="Wei W."/>
            <person name="Wang X."/>
            <person name="Wang C."/>
            <person name="Huo Q."/>
            <person name="Li W."/>
            <person name="Guo W."/>
            <person name="Chen H."/>
            <person name="Chen S."/>
            <person name="Zhou L."/>
            <person name="Zhou L."/>
            <person name="Ni X."/>
            <person name="Tian J."/>
            <person name="Zhou Y."/>
            <person name="Sheng Y."/>
            <person name="Liu T."/>
            <person name="Pan Y."/>
            <person name="Xia L."/>
            <person name="Li J."/>
            <person name="Zhao F."/>
            <person name="Cao W."/>
        </authorList>
    </citation>
    <scope>NUCLEOTIDE SEQUENCE</scope>
    <source>
        <strain evidence="1">Rmic-2018</strain>
        <tissue evidence="1">Larvae</tissue>
    </source>
</reference>
<comment type="caution">
    <text evidence="1">The sequence shown here is derived from an EMBL/GenBank/DDBJ whole genome shotgun (WGS) entry which is preliminary data.</text>
</comment>
<dbReference type="Proteomes" id="UP000821866">
    <property type="component" value="Chromosome 6"/>
</dbReference>
<evidence type="ECO:0000313" key="2">
    <source>
        <dbReference type="Proteomes" id="UP000821866"/>
    </source>
</evidence>
<dbReference type="AlphaFoldDB" id="A0A9J6DRS1"/>
<keyword evidence="2" id="KW-1185">Reference proteome</keyword>
<gene>
    <name evidence="1" type="ORF">HPB51_025473</name>
</gene>